<organism evidence="3 6">
    <name type="scientific">Haloplanus rubicundus</name>
    <dbReference type="NCBI Taxonomy" id="1547898"/>
    <lineage>
        <taxon>Archaea</taxon>
        <taxon>Methanobacteriati</taxon>
        <taxon>Methanobacteriota</taxon>
        <taxon>Stenosarchaea group</taxon>
        <taxon>Halobacteria</taxon>
        <taxon>Halobacteriales</taxon>
        <taxon>Haloferacaceae</taxon>
        <taxon>Haloplanus</taxon>
    </lineage>
</organism>
<dbReference type="EMBL" id="CP031150">
    <property type="protein sequence ID" value="AXG06633.1"/>
    <property type="molecule type" value="Genomic_DNA"/>
</dbReference>
<keyword evidence="1" id="KW-0812">Transmembrane</keyword>
<dbReference type="RefSeq" id="WP_114585771.1">
    <property type="nucleotide sequence ID" value="NZ_CP031148.1"/>
</dbReference>
<dbReference type="GeneID" id="37287148"/>
<feature type="transmembrane region" description="Helical" evidence="1">
    <location>
        <begin position="82"/>
        <end position="99"/>
    </location>
</feature>
<dbReference type="OrthoDB" id="234683at2157"/>
<feature type="transmembrane region" description="Helical" evidence="1">
    <location>
        <begin position="56"/>
        <end position="76"/>
    </location>
</feature>
<dbReference type="Proteomes" id="UP000252985">
    <property type="component" value="Chromosome"/>
</dbReference>
<dbReference type="InterPro" id="IPR055737">
    <property type="entry name" value="DUF7313"/>
</dbReference>
<evidence type="ECO:0000259" key="2">
    <source>
        <dbReference type="Pfam" id="PF23995"/>
    </source>
</evidence>
<dbReference type="EMBL" id="CP031148">
    <property type="protein sequence ID" value="AXG10008.1"/>
    <property type="molecule type" value="Genomic_DNA"/>
</dbReference>
<keyword evidence="1" id="KW-0472">Membrane</keyword>
<evidence type="ECO:0000313" key="4">
    <source>
        <dbReference type="EMBL" id="AXG10008.1"/>
    </source>
</evidence>
<dbReference type="KEGG" id="haj:DU500_09430"/>
<evidence type="ECO:0000313" key="3">
    <source>
        <dbReference type="EMBL" id="AXG06633.1"/>
    </source>
</evidence>
<dbReference type="KEGG" id="haq:DU484_09180"/>
<proteinExistence type="predicted"/>
<feature type="domain" description="DUF7313" evidence="2">
    <location>
        <begin position="2"/>
        <end position="146"/>
    </location>
</feature>
<sequence length="146" mass="16078">MQPLQFAVPVGALDALEPYIAHVVLALVVVNMLTRIRAHSVHQSQVDDGAEELSRYFPHSLTSIALVLASFAFLVIEPHGGMVMSVLAIGLFLTDFFEFESRQVEARNDMTFERPKGAVAASVLALLYAGYQSLFVFIEPLWNAVV</sequence>
<reference evidence="4 5" key="1">
    <citation type="submission" date="2018-07" db="EMBL/GenBank/DDBJ databases">
        <title>Genome sequences of Haloplanus sp. CBA1112.</title>
        <authorList>
            <person name="Kim Y.B."/>
            <person name="Roh S.W."/>
        </authorList>
    </citation>
    <scope>NUCLEOTIDE SEQUENCE [LARGE SCALE GENOMIC DNA]</scope>
    <source>
        <strain evidence="4 5">CBA1112</strain>
    </source>
</reference>
<gene>
    <name evidence="4" type="ORF">DU484_09180</name>
    <name evidence="3" type="ORF">DU500_09430</name>
</gene>
<reference evidence="3 6" key="2">
    <citation type="submission" date="2018-07" db="EMBL/GenBank/DDBJ databases">
        <title>Genome sequences of Haloplanus sp. CBA1113.</title>
        <authorList>
            <person name="Kim Y.B."/>
            <person name="Roh S.W."/>
        </authorList>
    </citation>
    <scope>NUCLEOTIDE SEQUENCE [LARGE SCALE GENOMIC DNA]</scope>
    <source>
        <strain evidence="3 6">CBA1113</strain>
    </source>
</reference>
<dbReference type="AlphaFoldDB" id="A0A345E361"/>
<evidence type="ECO:0000313" key="5">
    <source>
        <dbReference type="Proteomes" id="UP000252985"/>
    </source>
</evidence>
<keyword evidence="6" id="KW-1185">Reference proteome</keyword>
<evidence type="ECO:0000313" key="6">
    <source>
        <dbReference type="Proteomes" id="UP000253273"/>
    </source>
</evidence>
<accession>A0A345E361</accession>
<feature type="transmembrane region" description="Helical" evidence="1">
    <location>
        <begin position="119"/>
        <end position="138"/>
    </location>
</feature>
<dbReference type="Proteomes" id="UP000253273">
    <property type="component" value="Chromosome"/>
</dbReference>
<accession>A0A345ECT6</accession>
<dbReference type="Pfam" id="PF23995">
    <property type="entry name" value="DUF7313"/>
    <property type="match status" value="1"/>
</dbReference>
<feature type="transmembrane region" description="Helical" evidence="1">
    <location>
        <begin position="19"/>
        <end position="36"/>
    </location>
</feature>
<protein>
    <recommendedName>
        <fullName evidence="2">DUF7313 domain-containing protein</fullName>
    </recommendedName>
</protein>
<name>A0A345E361_9EURY</name>
<evidence type="ECO:0000256" key="1">
    <source>
        <dbReference type="SAM" id="Phobius"/>
    </source>
</evidence>
<keyword evidence="1" id="KW-1133">Transmembrane helix</keyword>